<proteinExistence type="inferred from homology"/>
<dbReference type="EMBL" id="CP036498">
    <property type="protein sequence ID" value="QUS39854.1"/>
    <property type="molecule type" value="Genomic_DNA"/>
</dbReference>
<dbReference type="InterPro" id="IPR045595">
    <property type="entry name" value="SufBD_N"/>
</dbReference>
<evidence type="ECO:0000313" key="5">
    <source>
        <dbReference type="Proteomes" id="UP000682843"/>
    </source>
</evidence>
<protein>
    <submittedName>
        <fullName evidence="4">Fe-S cluster assembly protein SufD</fullName>
    </submittedName>
</protein>
<feature type="domain" description="SUF system FeS cluster assembly SufBD N-terminal" evidence="3">
    <location>
        <begin position="31"/>
        <end position="174"/>
    </location>
</feature>
<sequence length="439" mass="46486">MNVAVAKTTTGATLDGTFAAARGRLPGTGPVTETRQRAFDTFAVGGLPTRRVEEWKYTDLRRLLGDVAPLAAAPDAAALGEARKAVAALKDGDTQKLVLVDGMLAADLSDLSAGNGVTVHALSAVLADEASAARADLLLSKVNDPMLALNAAFATDGVIISVADGTDREKPLQIVHVTTKPKAASFTRSLVRIGNNAKVTLVETFVATEAAKAYQVHDTTVIWVGDNSDLQHVRVMEDALDAASIASAIVTVGAKSKFNTFSLTTGGSVSRYQSFITLAGEGTELSTNSIHLLRGQQHADCTFVIDHATPGCMSRENFRAVLDDHAHSVFQGKINVHQIAQQTDGKMMSRALLLSDDAEIDNKPELEIFADDVQCGHGATVGALDDSLLFYLRARGLPEKEAQSLLIQAFVGEALESIVNDDLRDVAIGAAERWLGTRA</sequence>
<organism evidence="4 5">
    <name type="scientific">Tardiphaga alba</name>
    <dbReference type="NCBI Taxonomy" id="340268"/>
    <lineage>
        <taxon>Bacteria</taxon>
        <taxon>Pseudomonadati</taxon>
        <taxon>Pseudomonadota</taxon>
        <taxon>Alphaproteobacteria</taxon>
        <taxon>Hyphomicrobiales</taxon>
        <taxon>Nitrobacteraceae</taxon>
        <taxon>Tardiphaga</taxon>
    </lineage>
</organism>
<dbReference type="Pfam" id="PF01458">
    <property type="entry name" value="SUFBD_core"/>
    <property type="match status" value="1"/>
</dbReference>
<keyword evidence="5" id="KW-1185">Reference proteome</keyword>
<comment type="similarity">
    <text evidence="1">Belongs to the iron-sulfur cluster assembly SufBD family.</text>
</comment>
<feature type="domain" description="SUF system FeS cluster assembly SufBD core" evidence="2">
    <location>
        <begin position="178"/>
        <end position="410"/>
    </location>
</feature>
<evidence type="ECO:0000259" key="2">
    <source>
        <dbReference type="Pfam" id="PF01458"/>
    </source>
</evidence>
<dbReference type="InterPro" id="IPR000825">
    <property type="entry name" value="SUF_FeS_clus_asmbl_SufBD_core"/>
</dbReference>
<name>A0ABX8A7Y3_9BRAD</name>
<gene>
    <name evidence="4" type="primary">sufD</name>
    <name evidence="4" type="ORF">RPMA_14165</name>
</gene>
<reference evidence="4 5" key="1">
    <citation type="submission" date="2019-02" db="EMBL/GenBank/DDBJ databases">
        <title>Emended description of the genus Rhodopseudomonas and description of Rhodopseudomonas albus sp. nov., a non-phototrophic, heavy-metal-tolerant bacterium isolated from garden soil.</title>
        <authorList>
            <person name="Bao Z."/>
            <person name="Cao W.W."/>
            <person name="Sato Y."/>
            <person name="Nishizawa T."/>
            <person name="Zhao J."/>
            <person name="Guo Y."/>
            <person name="Ohta H."/>
        </authorList>
    </citation>
    <scope>NUCLEOTIDE SEQUENCE [LARGE SCALE GENOMIC DNA]</scope>
    <source>
        <strain evidence="4 5">SK50-23</strain>
    </source>
</reference>
<dbReference type="Pfam" id="PF19295">
    <property type="entry name" value="SufBD_N"/>
    <property type="match status" value="1"/>
</dbReference>
<accession>A0ABX8A7Y3</accession>
<dbReference type="InterPro" id="IPR055346">
    <property type="entry name" value="Fe-S_cluster_assembly_SufBD"/>
</dbReference>
<evidence type="ECO:0000259" key="3">
    <source>
        <dbReference type="Pfam" id="PF19295"/>
    </source>
</evidence>
<dbReference type="SUPFAM" id="SSF101960">
    <property type="entry name" value="Stabilizer of iron transporter SufD"/>
    <property type="match status" value="1"/>
</dbReference>
<dbReference type="PANTHER" id="PTHR43575">
    <property type="entry name" value="PROTEIN ABCI7, CHLOROPLASTIC"/>
    <property type="match status" value="1"/>
</dbReference>
<dbReference type="InterPro" id="IPR037284">
    <property type="entry name" value="SUF_FeS_clus_asmbl_SufBD_sf"/>
</dbReference>
<evidence type="ECO:0000256" key="1">
    <source>
        <dbReference type="ARBA" id="ARBA00043967"/>
    </source>
</evidence>
<dbReference type="PANTHER" id="PTHR43575:SF1">
    <property type="entry name" value="PROTEIN ABCI7, CHLOROPLASTIC"/>
    <property type="match status" value="1"/>
</dbReference>
<dbReference type="InterPro" id="IPR011542">
    <property type="entry name" value="SUF_FeS_clus_asmbl_SufD"/>
</dbReference>
<dbReference type="NCBIfam" id="TIGR01981">
    <property type="entry name" value="sufD"/>
    <property type="match status" value="1"/>
</dbReference>
<evidence type="ECO:0000313" key="4">
    <source>
        <dbReference type="EMBL" id="QUS39854.1"/>
    </source>
</evidence>
<dbReference type="Proteomes" id="UP000682843">
    <property type="component" value="Chromosome"/>
</dbReference>
<dbReference type="RefSeq" id="WP_211907875.1">
    <property type="nucleotide sequence ID" value="NZ_CP036498.1"/>
</dbReference>